<dbReference type="EMBL" id="AZEG01000003">
    <property type="protein sequence ID" value="KRL38647.1"/>
    <property type="molecule type" value="Genomic_DNA"/>
</dbReference>
<keyword evidence="15" id="KW-1185">Reference proteome</keyword>
<dbReference type="Pfam" id="PF01715">
    <property type="entry name" value="IPPT"/>
    <property type="match status" value="1"/>
</dbReference>
<dbReference type="AlphaFoldDB" id="A0A0R1Q1U7"/>
<evidence type="ECO:0000256" key="11">
    <source>
        <dbReference type="RuleBase" id="RU003783"/>
    </source>
</evidence>
<accession>A0A0R1Q1U7</accession>
<comment type="catalytic activity">
    <reaction evidence="9 10 11">
        <text>adenosine(37) in tRNA + dimethylallyl diphosphate = N(6)-dimethylallyladenosine(37) in tRNA + diphosphate</text>
        <dbReference type="Rhea" id="RHEA:26482"/>
        <dbReference type="Rhea" id="RHEA-COMP:10162"/>
        <dbReference type="Rhea" id="RHEA-COMP:10375"/>
        <dbReference type="ChEBI" id="CHEBI:33019"/>
        <dbReference type="ChEBI" id="CHEBI:57623"/>
        <dbReference type="ChEBI" id="CHEBI:74411"/>
        <dbReference type="ChEBI" id="CHEBI:74415"/>
        <dbReference type="EC" id="2.5.1.75"/>
    </reaction>
</comment>
<evidence type="ECO:0000256" key="3">
    <source>
        <dbReference type="ARBA" id="ARBA00005842"/>
    </source>
</evidence>
<keyword evidence="5 10" id="KW-0819">tRNA processing</keyword>
<keyword evidence="6 10" id="KW-0547">Nucleotide-binding</keyword>
<dbReference type="Proteomes" id="UP000051155">
    <property type="component" value="Unassembled WGS sequence"/>
</dbReference>
<dbReference type="EC" id="2.5.1.75" evidence="10"/>
<comment type="subunit">
    <text evidence="10">Monomer.</text>
</comment>
<evidence type="ECO:0000256" key="1">
    <source>
        <dbReference type="ARBA" id="ARBA00001946"/>
    </source>
</evidence>
<feature type="site" description="Interaction with substrate tRNA" evidence="10">
    <location>
        <position position="126"/>
    </location>
</feature>
<feature type="binding site" evidence="10">
    <location>
        <begin position="10"/>
        <end position="17"/>
    </location>
    <ligand>
        <name>ATP</name>
        <dbReference type="ChEBI" id="CHEBI:30616"/>
    </ligand>
</feature>
<dbReference type="RefSeq" id="WP_057735973.1">
    <property type="nucleotide sequence ID" value="NZ_AZEG01000003.1"/>
</dbReference>
<evidence type="ECO:0000256" key="8">
    <source>
        <dbReference type="ARBA" id="ARBA00022842"/>
    </source>
</evidence>
<evidence type="ECO:0000256" key="12">
    <source>
        <dbReference type="RuleBase" id="RU003784"/>
    </source>
</evidence>
<dbReference type="PANTHER" id="PTHR11088:SF60">
    <property type="entry name" value="TRNA DIMETHYLALLYLTRANSFERASE"/>
    <property type="match status" value="1"/>
</dbReference>
<sequence length="309" mass="35779">MKKKILLIVGPTAVGKTDLSIELAKKLNGEIISGDSMQVYRDLDIGTAKVTKDEMKNVKHYMIDIRNVAERFSVAEFVKECRERINDILDAGHLPIIVGGTGFYLQALLDNFHLGDDSYEGSMVVRSKWHKYAHEYGKIKLWEKLEEIDPEAAIKIPSNNERRVVRALEVFEKTGKLFSDQKDQASTEFDPLIIGLNTERKALYERINIRVDLMLNAGLVEEAHWIYEKGGEQLPAGRGIGYKEFYAYFDGKKEFSEAVEEIKKNSRHYAKRQLTWFRNKMDVKWFDVLSDKQAKQKIDKKINEWLVRE</sequence>
<dbReference type="InterPro" id="IPR039657">
    <property type="entry name" value="Dimethylallyltransferase"/>
</dbReference>
<dbReference type="OrthoDB" id="9776390at2"/>
<comment type="caution">
    <text evidence="10">Lacks conserved residue(s) required for the propagation of feature annotation.</text>
</comment>
<dbReference type="InterPro" id="IPR018022">
    <property type="entry name" value="IPT"/>
</dbReference>
<gene>
    <name evidence="10" type="primary">miaA</name>
    <name evidence="14" type="ORF">FD20_GL001364</name>
</gene>
<evidence type="ECO:0000256" key="4">
    <source>
        <dbReference type="ARBA" id="ARBA00022679"/>
    </source>
</evidence>
<reference evidence="14 15" key="1">
    <citation type="journal article" date="2015" name="Genome Announc.">
        <title>Expanding the biotechnology potential of lactobacilli through comparative genomics of 213 strains and associated genera.</title>
        <authorList>
            <person name="Sun Z."/>
            <person name="Harris H.M."/>
            <person name="McCann A."/>
            <person name="Guo C."/>
            <person name="Argimon S."/>
            <person name="Zhang W."/>
            <person name="Yang X."/>
            <person name="Jeffery I.B."/>
            <person name="Cooney J.C."/>
            <person name="Kagawa T.F."/>
            <person name="Liu W."/>
            <person name="Song Y."/>
            <person name="Salvetti E."/>
            <person name="Wrobel A."/>
            <person name="Rasinkangas P."/>
            <person name="Parkhill J."/>
            <person name="Rea M.C."/>
            <person name="O'Sullivan O."/>
            <person name="Ritari J."/>
            <person name="Douillard F.P."/>
            <person name="Paul Ross R."/>
            <person name="Yang R."/>
            <person name="Briner A.E."/>
            <person name="Felis G.E."/>
            <person name="de Vos W.M."/>
            <person name="Barrangou R."/>
            <person name="Klaenhammer T.R."/>
            <person name="Caufield P.W."/>
            <person name="Cui Y."/>
            <person name="Zhang H."/>
            <person name="O'Toole P.W."/>
        </authorList>
    </citation>
    <scope>NUCLEOTIDE SEQUENCE [LARGE SCALE GENOMIC DNA]</scope>
    <source>
        <strain evidence="14 15">DSM 19971</strain>
    </source>
</reference>
<comment type="caution">
    <text evidence="14">The sequence shown here is derived from an EMBL/GenBank/DDBJ whole genome shotgun (WGS) entry which is preliminary data.</text>
</comment>
<dbReference type="GO" id="GO:0006400">
    <property type="term" value="P:tRNA modification"/>
    <property type="evidence" value="ECO:0007669"/>
    <property type="project" value="TreeGrafter"/>
</dbReference>
<dbReference type="HAMAP" id="MF_00185">
    <property type="entry name" value="IPP_trans"/>
    <property type="match status" value="1"/>
</dbReference>
<comment type="similarity">
    <text evidence="3 10 13">Belongs to the IPP transferase family.</text>
</comment>
<dbReference type="Gene3D" id="1.10.20.140">
    <property type="match status" value="1"/>
</dbReference>
<protein>
    <recommendedName>
        <fullName evidence="10">tRNA dimethylallyltransferase</fullName>
        <ecNumber evidence="10">2.5.1.75</ecNumber>
    </recommendedName>
    <alternativeName>
        <fullName evidence="10">Dimethylallyl diphosphate:tRNA dimethylallyltransferase</fullName>
        <shortName evidence="10">DMAPP:tRNA dimethylallyltransferase</shortName>
        <shortName evidence="10">DMATase</shortName>
    </alternativeName>
    <alternativeName>
        <fullName evidence="10">Isopentenyl-diphosphate:tRNA isopentenyltransferase</fullName>
        <shortName evidence="10">IPP transferase</shortName>
        <shortName evidence="10">IPPT</shortName>
        <shortName evidence="10">IPTase</shortName>
    </alternativeName>
</protein>
<evidence type="ECO:0000256" key="13">
    <source>
        <dbReference type="RuleBase" id="RU003785"/>
    </source>
</evidence>
<dbReference type="SUPFAM" id="SSF52540">
    <property type="entry name" value="P-loop containing nucleoside triphosphate hydrolases"/>
    <property type="match status" value="2"/>
</dbReference>
<comment type="function">
    <text evidence="2 10 12">Catalyzes the transfer of a dimethylallyl group onto the adenine at position 37 in tRNAs that read codons beginning with uridine, leading to the formation of N6-(dimethylallyl)adenosine (i(6)A).</text>
</comment>
<feature type="binding site" evidence="10">
    <location>
        <begin position="12"/>
        <end position="17"/>
    </location>
    <ligand>
        <name>substrate</name>
    </ligand>
</feature>
<keyword evidence="8 10" id="KW-0460">Magnesium</keyword>
<dbReference type="PATRIC" id="fig|1423812.3.peg.1453"/>
<evidence type="ECO:0000256" key="9">
    <source>
        <dbReference type="ARBA" id="ARBA00049563"/>
    </source>
</evidence>
<comment type="cofactor">
    <cofactor evidence="1 10">
        <name>Mg(2+)</name>
        <dbReference type="ChEBI" id="CHEBI:18420"/>
    </cofactor>
</comment>
<dbReference type="Gene3D" id="3.40.50.300">
    <property type="entry name" value="P-loop containing nucleotide triphosphate hydrolases"/>
    <property type="match status" value="1"/>
</dbReference>
<organism evidence="14 15">
    <name type="scientific">Liquorilactobacillus uvarum DSM 19971</name>
    <dbReference type="NCBI Taxonomy" id="1423812"/>
    <lineage>
        <taxon>Bacteria</taxon>
        <taxon>Bacillati</taxon>
        <taxon>Bacillota</taxon>
        <taxon>Bacilli</taxon>
        <taxon>Lactobacillales</taxon>
        <taxon>Lactobacillaceae</taxon>
        <taxon>Liquorilactobacillus</taxon>
    </lineage>
</organism>
<feature type="region of interest" description="Interaction with substrate tRNA" evidence="10">
    <location>
        <begin position="35"/>
        <end position="38"/>
    </location>
</feature>
<evidence type="ECO:0000256" key="10">
    <source>
        <dbReference type="HAMAP-Rule" id="MF_00185"/>
    </source>
</evidence>
<dbReference type="GO" id="GO:0005524">
    <property type="term" value="F:ATP binding"/>
    <property type="evidence" value="ECO:0007669"/>
    <property type="project" value="UniProtKB-UniRule"/>
</dbReference>
<dbReference type="InterPro" id="IPR027417">
    <property type="entry name" value="P-loop_NTPase"/>
</dbReference>
<evidence type="ECO:0000313" key="15">
    <source>
        <dbReference type="Proteomes" id="UP000051155"/>
    </source>
</evidence>
<keyword evidence="7 10" id="KW-0067">ATP-binding</keyword>
<proteinExistence type="inferred from homology"/>
<keyword evidence="4 10" id="KW-0808">Transferase</keyword>
<evidence type="ECO:0000256" key="2">
    <source>
        <dbReference type="ARBA" id="ARBA00003213"/>
    </source>
</evidence>
<dbReference type="GO" id="GO:0052381">
    <property type="term" value="F:tRNA dimethylallyltransferase activity"/>
    <property type="evidence" value="ECO:0007669"/>
    <property type="project" value="UniProtKB-UniRule"/>
</dbReference>
<dbReference type="STRING" id="1423812.FD20_GL001364"/>
<evidence type="ECO:0000256" key="7">
    <source>
        <dbReference type="ARBA" id="ARBA00022840"/>
    </source>
</evidence>
<evidence type="ECO:0000256" key="5">
    <source>
        <dbReference type="ARBA" id="ARBA00022694"/>
    </source>
</evidence>
<evidence type="ECO:0000256" key="6">
    <source>
        <dbReference type="ARBA" id="ARBA00022741"/>
    </source>
</evidence>
<name>A0A0R1Q1U7_9LACO</name>
<dbReference type="NCBIfam" id="TIGR00174">
    <property type="entry name" value="miaA"/>
    <property type="match status" value="1"/>
</dbReference>
<evidence type="ECO:0000313" key="14">
    <source>
        <dbReference type="EMBL" id="KRL38647.1"/>
    </source>
</evidence>
<dbReference type="PANTHER" id="PTHR11088">
    <property type="entry name" value="TRNA DIMETHYLALLYLTRANSFERASE"/>
    <property type="match status" value="1"/>
</dbReference>
<feature type="site" description="Interaction with substrate tRNA" evidence="10">
    <location>
        <position position="101"/>
    </location>
</feature>